<evidence type="ECO:0000256" key="3">
    <source>
        <dbReference type="ARBA" id="ARBA00022989"/>
    </source>
</evidence>
<feature type="transmembrane region" description="Helical" evidence="5">
    <location>
        <begin position="135"/>
        <end position="155"/>
    </location>
</feature>
<dbReference type="SUPFAM" id="SSF103481">
    <property type="entry name" value="Multidrug resistance efflux transporter EmrE"/>
    <property type="match status" value="2"/>
</dbReference>
<dbReference type="RefSeq" id="WP_085360852.1">
    <property type="nucleotide sequence ID" value="NZ_NAFD01000190.1"/>
</dbReference>
<dbReference type="OrthoDB" id="9810556at2"/>
<keyword evidence="2 5" id="KW-0812">Transmembrane</keyword>
<dbReference type="EMBL" id="NAFI01000183">
    <property type="protein sequence ID" value="OSJ05125.1"/>
    <property type="molecule type" value="Genomic_DNA"/>
</dbReference>
<organism evidence="7 8">
    <name type="scientific">Bradyrhizobium canariense</name>
    <dbReference type="NCBI Taxonomy" id="255045"/>
    <lineage>
        <taxon>Bacteria</taxon>
        <taxon>Pseudomonadati</taxon>
        <taxon>Pseudomonadota</taxon>
        <taxon>Alphaproteobacteria</taxon>
        <taxon>Hyphomicrobiales</taxon>
        <taxon>Nitrobacteraceae</taxon>
        <taxon>Bradyrhizobium</taxon>
    </lineage>
</organism>
<evidence type="ECO:0000256" key="5">
    <source>
        <dbReference type="SAM" id="Phobius"/>
    </source>
</evidence>
<proteinExistence type="predicted"/>
<evidence type="ECO:0000259" key="6">
    <source>
        <dbReference type="Pfam" id="PF00892"/>
    </source>
</evidence>
<dbReference type="InterPro" id="IPR050638">
    <property type="entry name" value="AA-Vitamin_Transporters"/>
</dbReference>
<evidence type="ECO:0000256" key="1">
    <source>
        <dbReference type="ARBA" id="ARBA00004141"/>
    </source>
</evidence>
<comment type="caution">
    <text evidence="7">The sequence shown here is derived from an EMBL/GenBank/DDBJ whole genome shotgun (WGS) entry which is preliminary data.</text>
</comment>
<dbReference type="GO" id="GO:0016020">
    <property type="term" value="C:membrane"/>
    <property type="evidence" value="ECO:0007669"/>
    <property type="project" value="UniProtKB-SubCell"/>
</dbReference>
<feature type="transmembrane region" description="Helical" evidence="5">
    <location>
        <begin position="280"/>
        <end position="299"/>
    </location>
</feature>
<evidence type="ECO:0000313" key="8">
    <source>
        <dbReference type="Proteomes" id="UP000193553"/>
    </source>
</evidence>
<dbReference type="InterPro" id="IPR000620">
    <property type="entry name" value="EamA_dom"/>
</dbReference>
<feature type="transmembrane region" description="Helical" evidence="5">
    <location>
        <begin position="161"/>
        <end position="181"/>
    </location>
</feature>
<comment type="subcellular location">
    <subcellularLocation>
        <location evidence="1">Membrane</location>
        <topology evidence="1">Multi-pass membrane protein</topology>
    </subcellularLocation>
</comment>
<name>A0A1X3GDV9_9BRAD</name>
<feature type="transmembrane region" description="Helical" evidence="5">
    <location>
        <begin position="193"/>
        <end position="211"/>
    </location>
</feature>
<protein>
    <submittedName>
        <fullName evidence="7">EamA family transporter</fullName>
    </submittedName>
</protein>
<feature type="transmembrane region" description="Helical" evidence="5">
    <location>
        <begin position="103"/>
        <end position="123"/>
    </location>
</feature>
<dbReference type="AlphaFoldDB" id="A0A1X3GDV9"/>
<dbReference type="PANTHER" id="PTHR32322:SF9">
    <property type="entry name" value="AMINO-ACID METABOLITE EFFLUX PUMP-RELATED"/>
    <property type="match status" value="1"/>
</dbReference>
<dbReference type="Pfam" id="PF00892">
    <property type="entry name" value="EamA"/>
    <property type="match status" value="2"/>
</dbReference>
<sequence>MDIRQNNRHDNNIAVELALLLALATLWGGSYTFIKLGVATIPPITLIAARTTIAGLLLLAIMWARGIRLPTDAATWRRFAFQAVLNSVIPWTLIAWGERHVDAALATILNSAGPIFTFLLTAVVTRHEATTPRKLVGVVAGMAGILLIVGVDAFHNVGSGLVAEAAIVAATICYACAAIFGRGFKGLDPMAPAAGSLLAGAAALLPASLIVEQPWTLSPSLSSVLALLALATFSTAAAFVIYFRLIQTLGSVGTTAQAYLRVPIGVAISIAFLGESLSRTAWIGLACVVLGVAAMTIPARRPADVKTS</sequence>
<gene>
    <name evidence="7" type="ORF">BSZ18_26790</name>
</gene>
<keyword evidence="4 5" id="KW-0472">Membrane</keyword>
<accession>A0A1X3GDV9</accession>
<evidence type="ECO:0000313" key="7">
    <source>
        <dbReference type="EMBL" id="OSJ05125.1"/>
    </source>
</evidence>
<feature type="transmembrane region" description="Helical" evidence="5">
    <location>
        <begin position="223"/>
        <end position="246"/>
    </location>
</feature>
<reference evidence="7 8" key="1">
    <citation type="submission" date="2017-03" db="EMBL/GenBank/DDBJ databases">
        <title>Whole genome sequences of fourteen strains of Bradyrhizobium canariense and one strain of Bradyrhizobium japonicum isolated from Lupinus (Papilionoideae: Genisteae) species in Algeria.</title>
        <authorList>
            <person name="Crovadore J."/>
            <person name="Chekireb D."/>
            <person name="Brachmann A."/>
            <person name="Chablais R."/>
            <person name="Cochard B."/>
            <person name="Lefort F."/>
        </authorList>
    </citation>
    <scope>NUCLEOTIDE SEQUENCE [LARGE SCALE GENOMIC DNA]</scope>
    <source>
        <strain evidence="7 8">UBMA195</strain>
    </source>
</reference>
<feature type="transmembrane region" description="Helical" evidence="5">
    <location>
        <begin position="12"/>
        <end position="34"/>
    </location>
</feature>
<evidence type="ECO:0000256" key="4">
    <source>
        <dbReference type="ARBA" id="ARBA00023136"/>
    </source>
</evidence>
<dbReference type="InterPro" id="IPR037185">
    <property type="entry name" value="EmrE-like"/>
</dbReference>
<feature type="domain" description="EamA" evidence="6">
    <location>
        <begin position="165"/>
        <end position="295"/>
    </location>
</feature>
<dbReference type="Proteomes" id="UP000193553">
    <property type="component" value="Unassembled WGS sequence"/>
</dbReference>
<feature type="transmembrane region" description="Helical" evidence="5">
    <location>
        <begin position="258"/>
        <end position="274"/>
    </location>
</feature>
<feature type="transmembrane region" description="Helical" evidence="5">
    <location>
        <begin position="79"/>
        <end position="97"/>
    </location>
</feature>
<evidence type="ECO:0000256" key="2">
    <source>
        <dbReference type="ARBA" id="ARBA00022692"/>
    </source>
</evidence>
<dbReference type="PANTHER" id="PTHR32322">
    <property type="entry name" value="INNER MEMBRANE TRANSPORTER"/>
    <property type="match status" value="1"/>
</dbReference>
<keyword evidence="3 5" id="KW-1133">Transmembrane helix</keyword>
<feature type="domain" description="EamA" evidence="6">
    <location>
        <begin position="18"/>
        <end position="149"/>
    </location>
</feature>
<feature type="transmembrane region" description="Helical" evidence="5">
    <location>
        <begin position="46"/>
        <end position="67"/>
    </location>
</feature>